<name>A0A9W8GL55_9FUNG</name>
<gene>
    <name evidence="2" type="ORF">IWW39_001904</name>
</gene>
<feature type="signal peptide" evidence="1">
    <location>
        <begin position="1"/>
        <end position="23"/>
    </location>
</feature>
<evidence type="ECO:0000256" key="1">
    <source>
        <dbReference type="SAM" id="SignalP"/>
    </source>
</evidence>
<sequence length="57" mass="5749">MVRVALSSVILAVVAALAATVAADDIVTIVPKTIVSIAPRANAHKNPSYQAGGTYDG</sequence>
<feature type="chain" id="PRO_5040978417" evidence="1">
    <location>
        <begin position="24"/>
        <end position="57"/>
    </location>
</feature>
<accession>A0A9W8GL55</accession>
<dbReference type="Proteomes" id="UP001151516">
    <property type="component" value="Unassembled WGS sequence"/>
</dbReference>
<keyword evidence="3" id="KW-1185">Reference proteome</keyword>
<dbReference type="AlphaFoldDB" id="A0A9W8GL55"/>
<keyword evidence="1" id="KW-0732">Signal</keyword>
<dbReference type="EMBL" id="JANBTX010000037">
    <property type="protein sequence ID" value="KAJ2688855.1"/>
    <property type="molecule type" value="Genomic_DNA"/>
</dbReference>
<proteinExistence type="predicted"/>
<comment type="caution">
    <text evidence="2">The sequence shown here is derived from an EMBL/GenBank/DDBJ whole genome shotgun (WGS) entry which is preliminary data.</text>
</comment>
<evidence type="ECO:0000313" key="2">
    <source>
        <dbReference type="EMBL" id="KAJ2688855.1"/>
    </source>
</evidence>
<reference evidence="2" key="1">
    <citation type="submission" date="2022-07" db="EMBL/GenBank/DDBJ databases">
        <title>Phylogenomic reconstructions and comparative analyses of Kickxellomycotina fungi.</title>
        <authorList>
            <person name="Reynolds N.K."/>
            <person name="Stajich J.E."/>
            <person name="Barry K."/>
            <person name="Grigoriev I.V."/>
            <person name="Crous P."/>
            <person name="Smith M.E."/>
        </authorList>
    </citation>
    <scope>NUCLEOTIDE SEQUENCE</scope>
    <source>
        <strain evidence="2">CBS 109367</strain>
    </source>
</reference>
<evidence type="ECO:0000313" key="3">
    <source>
        <dbReference type="Proteomes" id="UP001151516"/>
    </source>
</evidence>
<organism evidence="2 3">
    <name type="scientific">Coemansia spiralis</name>
    <dbReference type="NCBI Taxonomy" id="417178"/>
    <lineage>
        <taxon>Eukaryota</taxon>
        <taxon>Fungi</taxon>
        <taxon>Fungi incertae sedis</taxon>
        <taxon>Zoopagomycota</taxon>
        <taxon>Kickxellomycotina</taxon>
        <taxon>Kickxellomycetes</taxon>
        <taxon>Kickxellales</taxon>
        <taxon>Kickxellaceae</taxon>
        <taxon>Coemansia</taxon>
    </lineage>
</organism>
<protein>
    <submittedName>
        <fullName evidence="2">Uncharacterized protein</fullName>
    </submittedName>
</protein>